<dbReference type="GO" id="GO:0008483">
    <property type="term" value="F:transaminase activity"/>
    <property type="evidence" value="ECO:0007669"/>
    <property type="project" value="InterPro"/>
</dbReference>
<dbReference type="PANTHER" id="PTHR43094:SF1">
    <property type="entry name" value="AMINOTRANSFERASE CLASS-III"/>
    <property type="match status" value="1"/>
</dbReference>
<evidence type="ECO:0000256" key="1">
    <source>
        <dbReference type="ARBA" id="ARBA00008954"/>
    </source>
</evidence>
<evidence type="ECO:0000256" key="2">
    <source>
        <dbReference type="ARBA" id="ARBA00022898"/>
    </source>
</evidence>
<feature type="compositionally biased region" description="Low complexity" evidence="4">
    <location>
        <begin position="1"/>
        <end position="16"/>
    </location>
</feature>
<proteinExistence type="inferred from homology"/>
<dbReference type="AlphaFoldDB" id="A0A9W9L030"/>
<dbReference type="OrthoDB" id="5419315at2759"/>
<accession>A0A9W9L030</accession>
<dbReference type="InterPro" id="IPR005814">
    <property type="entry name" value="Aminotrans_3"/>
</dbReference>
<dbReference type="GO" id="GO:0030170">
    <property type="term" value="F:pyridoxal phosphate binding"/>
    <property type="evidence" value="ECO:0007669"/>
    <property type="project" value="InterPro"/>
</dbReference>
<protein>
    <recommendedName>
        <fullName evidence="7">Aminotransferase</fullName>
    </recommendedName>
</protein>
<name>A0A9W9L030_9EURO</name>
<evidence type="ECO:0000313" key="6">
    <source>
        <dbReference type="Proteomes" id="UP001149079"/>
    </source>
</evidence>
<reference evidence="5" key="2">
    <citation type="journal article" date="2023" name="IMA Fungus">
        <title>Comparative genomic study of the Penicillium genus elucidates a diverse pangenome and 15 lateral gene transfer events.</title>
        <authorList>
            <person name="Petersen C."/>
            <person name="Sorensen T."/>
            <person name="Nielsen M.R."/>
            <person name="Sondergaard T.E."/>
            <person name="Sorensen J.L."/>
            <person name="Fitzpatrick D.A."/>
            <person name="Frisvad J.C."/>
            <person name="Nielsen K.L."/>
        </authorList>
    </citation>
    <scope>NUCLEOTIDE SEQUENCE</scope>
    <source>
        <strain evidence="5">IBT 22155</strain>
    </source>
</reference>
<evidence type="ECO:0000256" key="3">
    <source>
        <dbReference type="RuleBase" id="RU003560"/>
    </source>
</evidence>
<gene>
    <name evidence="5" type="ORF">N7515_005374</name>
</gene>
<dbReference type="RefSeq" id="XP_056519714.1">
    <property type="nucleotide sequence ID" value="XM_056666118.1"/>
</dbReference>
<comment type="caution">
    <text evidence="5">The sequence shown here is derived from an EMBL/GenBank/DDBJ whole genome shotgun (WGS) entry which is preliminary data.</text>
</comment>
<evidence type="ECO:0000313" key="5">
    <source>
        <dbReference type="EMBL" id="KAJ5129335.1"/>
    </source>
</evidence>
<keyword evidence="2 3" id="KW-0663">Pyridoxal phosphate</keyword>
<dbReference type="GO" id="GO:0005829">
    <property type="term" value="C:cytosol"/>
    <property type="evidence" value="ECO:0007669"/>
    <property type="project" value="TreeGrafter"/>
</dbReference>
<comment type="similarity">
    <text evidence="1 3">Belongs to the class-III pyridoxal-phosphate-dependent aminotransferase family.</text>
</comment>
<dbReference type="InterPro" id="IPR015424">
    <property type="entry name" value="PyrdxlP-dep_Trfase"/>
</dbReference>
<dbReference type="SUPFAM" id="SSF53383">
    <property type="entry name" value="PLP-dependent transferases"/>
    <property type="match status" value="1"/>
</dbReference>
<dbReference type="Pfam" id="PF00202">
    <property type="entry name" value="Aminotran_3"/>
    <property type="match status" value="1"/>
</dbReference>
<dbReference type="InterPro" id="IPR015422">
    <property type="entry name" value="PyrdxlP-dep_Trfase_small"/>
</dbReference>
<feature type="region of interest" description="Disordered" evidence="4">
    <location>
        <begin position="1"/>
        <end position="23"/>
    </location>
</feature>
<sequence length="473" mass="51600">MGDYTPDLAAATAPTPTEKRVDETGVTASSGVLYHQLRKEPLNIVGGRGSYLLTDNGQEILDATSGAAVSCLGHSDERVHEAILEQLKKIPYCYSLYFTNSAAEKLSKLLVESTGGQMSRAFIVSSGTEAVEAAVKMSIQYFTELPVPQPQRVNIISRKSSYHGNTLGSLAVGHHAARRKIYEGILSKNMHHVAQCYPYRGMKDNETNEEYVARLAQELEDEFQRLGPDTVCAFFAETMTGATLGCVPPLPGYLKAMKAVCERHGALFVLDEVMSGMGRTGTLHAWEQEDVVPDLQTIAKGLGAGYAPIAGLLVNKHVVETLSKGTGSFVHSQTYQGHPIACAAAYRVQQIVQGDKLMENVRAMGEYLSQRLHERLDSHPHVGDIRGRGLFWAMEFVQDKETKEPYPPSKALSWTLHTTGLKPEYSISLMPGSGGIDGVNGDHIVLAPPYNTTREEIDLIVDRTVGVIKEVLG</sequence>
<evidence type="ECO:0008006" key="7">
    <source>
        <dbReference type="Google" id="ProtNLM"/>
    </source>
</evidence>
<organism evidence="5 6">
    <name type="scientific">Penicillium bovifimosum</name>
    <dbReference type="NCBI Taxonomy" id="126998"/>
    <lineage>
        <taxon>Eukaryota</taxon>
        <taxon>Fungi</taxon>
        <taxon>Dikarya</taxon>
        <taxon>Ascomycota</taxon>
        <taxon>Pezizomycotina</taxon>
        <taxon>Eurotiomycetes</taxon>
        <taxon>Eurotiomycetidae</taxon>
        <taxon>Eurotiales</taxon>
        <taxon>Aspergillaceae</taxon>
        <taxon>Penicillium</taxon>
    </lineage>
</organism>
<reference evidence="5" key="1">
    <citation type="submission" date="2022-11" db="EMBL/GenBank/DDBJ databases">
        <authorList>
            <person name="Petersen C."/>
        </authorList>
    </citation>
    <scope>NUCLEOTIDE SEQUENCE</scope>
    <source>
        <strain evidence="5">IBT 22155</strain>
    </source>
</reference>
<dbReference type="NCBIfam" id="NF005685">
    <property type="entry name" value="PRK07483.1"/>
    <property type="match status" value="1"/>
</dbReference>
<dbReference type="Gene3D" id="3.40.640.10">
    <property type="entry name" value="Type I PLP-dependent aspartate aminotransferase-like (Major domain)"/>
    <property type="match status" value="1"/>
</dbReference>
<dbReference type="EMBL" id="JAPQKL010000005">
    <property type="protein sequence ID" value="KAJ5129335.1"/>
    <property type="molecule type" value="Genomic_DNA"/>
</dbReference>
<evidence type="ECO:0000256" key="4">
    <source>
        <dbReference type="SAM" id="MobiDB-lite"/>
    </source>
</evidence>
<dbReference type="Gene3D" id="3.90.1150.10">
    <property type="entry name" value="Aspartate Aminotransferase, domain 1"/>
    <property type="match status" value="1"/>
</dbReference>
<dbReference type="Proteomes" id="UP001149079">
    <property type="component" value="Unassembled WGS sequence"/>
</dbReference>
<dbReference type="PANTHER" id="PTHR43094">
    <property type="entry name" value="AMINOTRANSFERASE"/>
    <property type="match status" value="1"/>
</dbReference>
<dbReference type="InterPro" id="IPR015421">
    <property type="entry name" value="PyrdxlP-dep_Trfase_major"/>
</dbReference>
<dbReference type="GeneID" id="81405288"/>
<dbReference type="CDD" id="cd00610">
    <property type="entry name" value="OAT_like"/>
    <property type="match status" value="1"/>
</dbReference>
<keyword evidence="6" id="KW-1185">Reference proteome</keyword>